<keyword evidence="1" id="KW-1133">Transmembrane helix</keyword>
<dbReference type="AlphaFoldDB" id="A0ABD5V6X0"/>
<keyword evidence="3" id="KW-1185">Reference proteome</keyword>
<feature type="transmembrane region" description="Helical" evidence="1">
    <location>
        <begin position="310"/>
        <end position="330"/>
    </location>
</feature>
<feature type="transmembrane region" description="Helical" evidence="1">
    <location>
        <begin position="268"/>
        <end position="290"/>
    </location>
</feature>
<evidence type="ECO:0000256" key="1">
    <source>
        <dbReference type="SAM" id="Phobius"/>
    </source>
</evidence>
<sequence length="435" mass="47409">MRRRRLLLLGLVVLGVSYLVAGGFLGVPIGDDPAEGETLDRDQLVQPEDGGSYVWPYTSRERSTDGRTLAINVIIHGPDERVQQALIDQSELEWEETDPEEEEAEADAYEVTAEEGTIEWDDAHGSTRYTYLDTEPRGGGAIWVEESYQLHAGTYLGSRHHIRAYTPPNDDWTAIQTHQEYWDWFSLRHTVTDIQDSRNTLEADFLEQPYVDEIRREYHGVERGWNDGWLSVIELAAVGPVVLFGLLGLGGGSAGDTTRTVLRGTRRLLGWVLANVRGFLLAGALAGLFLGIRSAGLVLEAAVSGITPQAFVPILYPILVAGLPILTIVLTQPLEAASRFLRLQRGVSWIGRPLEPQPAFLFTVVGLGTAFGLDFAGLGVTALPIELLLHRFGLLIALGLVAAGATRVDAEGRGLLGVGLLGWVVGIAMPLLGYV</sequence>
<dbReference type="Proteomes" id="UP001596312">
    <property type="component" value="Unassembled WGS sequence"/>
</dbReference>
<dbReference type="RefSeq" id="WP_340605092.1">
    <property type="nucleotide sequence ID" value="NZ_JBBMXV010000004.1"/>
</dbReference>
<gene>
    <name evidence="2" type="ORF">ACFQGH_15095</name>
</gene>
<feature type="transmembrane region" description="Helical" evidence="1">
    <location>
        <begin position="228"/>
        <end position="247"/>
    </location>
</feature>
<dbReference type="EMBL" id="JBHSXQ010000004">
    <property type="protein sequence ID" value="MFC6906521.1"/>
    <property type="molecule type" value="Genomic_DNA"/>
</dbReference>
<feature type="transmembrane region" description="Helical" evidence="1">
    <location>
        <begin position="415"/>
        <end position="434"/>
    </location>
</feature>
<organism evidence="2 3">
    <name type="scientific">Halalkalicoccus tibetensis</name>
    <dbReference type="NCBI Taxonomy" id="175632"/>
    <lineage>
        <taxon>Archaea</taxon>
        <taxon>Methanobacteriati</taxon>
        <taxon>Methanobacteriota</taxon>
        <taxon>Stenosarchaea group</taxon>
        <taxon>Halobacteria</taxon>
        <taxon>Halobacteriales</taxon>
        <taxon>Halococcaceae</taxon>
        <taxon>Halalkalicoccus</taxon>
    </lineage>
</organism>
<comment type="caution">
    <text evidence="2">The sequence shown here is derived from an EMBL/GenBank/DDBJ whole genome shotgun (WGS) entry which is preliminary data.</text>
</comment>
<evidence type="ECO:0000313" key="3">
    <source>
        <dbReference type="Proteomes" id="UP001596312"/>
    </source>
</evidence>
<keyword evidence="1" id="KW-0472">Membrane</keyword>
<evidence type="ECO:0000313" key="2">
    <source>
        <dbReference type="EMBL" id="MFC6906521.1"/>
    </source>
</evidence>
<proteinExistence type="predicted"/>
<reference evidence="2 3" key="1">
    <citation type="journal article" date="2019" name="Int. J. Syst. Evol. Microbiol.">
        <title>The Global Catalogue of Microorganisms (GCM) 10K type strain sequencing project: providing services to taxonomists for standard genome sequencing and annotation.</title>
        <authorList>
            <consortium name="The Broad Institute Genomics Platform"/>
            <consortium name="The Broad Institute Genome Sequencing Center for Infectious Disease"/>
            <person name="Wu L."/>
            <person name="Ma J."/>
        </authorList>
    </citation>
    <scope>NUCLEOTIDE SEQUENCE [LARGE SCALE GENOMIC DNA]</scope>
    <source>
        <strain evidence="2 3">CGMCC 1.3240</strain>
    </source>
</reference>
<name>A0ABD5V6X0_9EURY</name>
<keyword evidence="1" id="KW-0812">Transmembrane</keyword>
<feature type="transmembrane region" description="Helical" evidence="1">
    <location>
        <begin position="359"/>
        <end position="382"/>
    </location>
</feature>
<feature type="transmembrane region" description="Helical" evidence="1">
    <location>
        <begin position="388"/>
        <end position="408"/>
    </location>
</feature>
<protein>
    <submittedName>
        <fullName evidence="2">Uncharacterized protein</fullName>
    </submittedName>
</protein>
<accession>A0ABD5V6X0</accession>